<dbReference type="Pfam" id="PF19310">
    <property type="entry name" value="TOP_N"/>
    <property type="match status" value="1"/>
</dbReference>
<evidence type="ECO:0000256" key="1">
    <source>
        <dbReference type="ARBA" id="ARBA00006040"/>
    </source>
</evidence>
<feature type="domain" description="Peptidase M3A/M3B catalytic" evidence="10">
    <location>
        <begin position="237"/>
        <end position="682"/>
    </location>
</feature>
<organism evidence="13 14">
    <name type="scientific">Aphanomyces stellatus</name>
    <dbReference type="NCBI Taxonomy" id="120398"/>
    <lineage>
        <taxon>Eukaryota</taxon>
        <taxon>Sar</taxon>
        <taxon>Stramenopiles</taxon>
        <taxon>Oomycota</taxon>
        <taxon>Saprolegniomycetes</taxon>
        <taxon>Saprolegniales</taxon>
        <taxon>Verrucalvaceae</taxon>
        <taxon>Aphanomyces</taxon>
    </lineage>
</organism>
<evidence type="ECO:0000256" key="2">
    <source>
        <dbReference type="ARBA" id="ARBA00022670"/>
    </source>
</evidence>
<keyword evidence="3 9" id="KW-0479">Metal-binding</keyword>
<feature type="domain" description="Oligopeptidase A N-terminal" evidence="11">
    <location>
        <begin position="31"/>
        <end position="156"/>
    </location>
</feature>
<dbReference type="AlphaFoldDB" id="A0A485KZ97"/>
<evidence type="ECO:0000313" key="13">
    <source>
        <dbReference type="EMBL" id="VFT90507.1"/>
    </source>
</evidence>
<dbReference type="EMBL" id="CAADRA010005495">
    <property type="protein sequence ID" value="VFT90507.1"/>
    <property type="molecule type" value="Genomic_DNA"/>
</dbReference>
<sequence>MVNPLTRCVEEYALPPFATLRPSDIAPALRTAIDEMTLDLNAFEDDLADEEDEWSWESVMDRLEIIDDPLDRLWRVVLHLTRVMNSPELRAVEAEMQEEILAVQHRRAQSRVIFEAMNRLQEGNEWMTYSPEQQRVLARAIQKARLSGVTLSDNDKTRFNDIHLRLTQLGTTFSNNAIDAMKEFSLIIHDKHELEGVPDSTLALLAKYAVAHGYEGATAANGPWKLSRERSACFPILMHCANRSVREQIYRANATTASAPPYDNTAAMQEILLLRQEQARLLGFQNYAELSLATKMAPSVLAVDDMIESLRTKCFRVAQDEVEKLKAYAAAHGQVEPFNLWDSSYWAEKLRKDEFELDGEAIKQYFPLNKVLDGMFQLVARLFGVDIVAADGEEETWHPDVRFFQMRDTNKPDQPVVAEFYLDLFPRPGEKQRGSWSEVIVSRSKVLRTEKFPVRVPMDGAPTLLAFKDVEILFNVFGYGLRDAFTAADCTAASCPQGVEGDCAEEPGDFFKQFCYHRGTLELISSHVDTGESIPTHLFEKIVAAKQYMAAASFLWQLNIAALDMALHSSFDPTKESIYDVQNRLAPLFKVIPPLAEDRTLWRLDQIFAGEYAAGYYSYTWSEVLSSDAYAALEEAATEDEWKATGRKYRDTMLALVGIYDPNQVFEMFRGRKPSPDALLRLKGLK</sequence>
<dbReference type="Gene3D" id="3.40.390.10">
    <property type="entry name" value="Collagenase (Catalytic Domain)"/>
    <property type="match status" value="1"/>
</dbReference>
<evidence type="ECO:0000256" key="8">
    <source>
        <dbReference type="ARBA" id="ARBA00026100"/>
    </source>
</evidence>
<evidence type="ECO:0000256" key="5">
    <source>
        <dbReference type="ARBA" id="ARBA00022833"/>
    </source>
</evidence>
<dbReference type="InterPro" id="IPR034005">
    <property type="entry name" value="M3A_DCP"/>
</dbReference>
<comment type="similarity">
    <text evidence="1 9">Belongs to the peptidase M3 family.</text>
</comment>
<dbReference type="GO" id="GO:0006508">
    <property type="term" value="P:proteolysis"/>
    <property type="evidence" value="ECO:0007669"/>
    <property type="project" value="UniProtKB-KW"/>
</dbReference>
<dbReference type="Gene3D" id="1.10.1370.10">
    <property type="entry name" value="Neurolysin, domain 3"/>
    <property type="match status" value="1"/>
</dbReference>
<dbReference type="GO" id="GO:0046872">
    <property type="term" value="F:metal ion binding"/>
    <property type="evidence" value="ECO:0007669"/>
    <property type="project" value="UniProtKB-UniRule"/>
</dbReference>
<evidence type="ECO:0000256" key="7">
    <source>
        <dbReference type="ARBA" id="ARBA00024603"/>
    </source>
</evidence>
<evidence type="ECO:0000313" key="12">
    <source>
        <dbReference type="EMBL" id="KAF0695514.1"/>
    </source>
</evidence>
<keyword evidence="6 9" id="KW-0482">Metalloprotease</keyword>
<dbReference type="InterPro" id="IPR024077">
    <property type="entry name" value="Neurolysin/TOP_dom2"/>
</dbReference>
<dbReference type="EMBL" id="VJMH01005474">
    <property type="protein sequence ID" value="KAF0695514.1"/>
    <property type="molecule type" value="Genomic_DNA"/>
</dbReference>
<reference evidence="12" key="2">
    <citation type="submission" date="2019-06" db="EMBL/GenBank/DDBJ databases">
        <title>Genomics analysis of Aphanomyces spp. identifies a new class of oomycete effector associated with host adaptation.</title>
        <authorList>
            <person name="Gaulin E."/>
        </authorList>
    </citation>
    <scope>NUCLEOTIDE SEQUENCE</scope>
    <source>
        <strain evidence="12">CBS 578.67</strain>
    </source>
</reference>
<dbReference type="Proteomes" id="UP000332933">
    <property type="component" value="Unassembled WGS sequence"/>
</dbReference>
<dbReference type="GO" id="GO:0004222">
    <property type="term" value="F:metalloendopeptidase activity"/>
    <property type="evidence" value="ECO:0007669"/>
    <property type="project" value="UniProtKB-EC"/>
</dbReference>
<dbReference type="InterPro" id="IPR024079">
    <property type="entry name" value="MetalloPept_cat_dom_sf"/>
</dbReference>
<keyword evidence="14" id="KW-1185">Reference proteome</keyword>
<dbReference type="OrthoDB" id="534666at2759"/>
<evidence type="ECO:0000256" key="6">
    <source>
        <dbReference type="ARBA" id="ARBA00023049"/>
    </source>
</evidence>
<dbReference type="GO" id="GO:0006518">
    <property type="term" value="P:peptide metabolic process"/>
    <property type="evidence" value="ECO:0007669"/>
    <property type="project" value="TreeGrafter"/>
</dbReference>
<comment type="catalytic activity">
    <reaction evidence="7">
        <text>Hydrolysis of oligopeptides, with broad specificity. Gly or Ala commonly occur as P1 or P1' residues, but more distant residues are also important, as is shown by the fact that Z-Gly-Pro-Gly-|-Gly-Pro-Ala is cleaved, but not Z-(Gly)(5).</text>
        <dbReference type="EC" id="3.4.24.70"/>
    </reaction>
</comment>
<evidence type="ECO:0000256" key="3">
    <source>
        <dbReference type="ARBA" id="ARBA00022723"/>
    </source>
</evidence>
<evidence type="ECO:0000259" key="10">
    <source>
        <dbReference type="Pfam" id="PF01432"/>
    </source>
</evidence>
<dbReference type="CDD" id="cd06456">
    <property type="entry name" value="M3A_DCP"/>
    <property type="match status" value="1"/>
</dbReference>
<keyword evidence="5 9" id="KW-0862">Zinc</keyword>
<dbReference type="EC" id="3.4.24.70" evidence="8"/>
<dbReference type="InterPro" id="IPR001567">
    <property type="entry name" value="Pept_M3A_M3B_dom"/>
</dbReference>
<dbReference type="PANTHER" id="PTHR11804">
    <property type="entry name" value="PROTEASE M3 THIMET OLIGOPEPTIDASE-RELATED"/>
    <property type="match status" value="1"/>
</dbReference>
<proteinExistence type="inferred from homology"/>
<dbReference type="Gene3D" id="1.10.1370.40">
    <property type="match status" value="1"/>
</dbReference>
<keyword evidence="4 9" id="KW-0378">Hydrolase</keyword>
<dbReference type="SUPFAM" id="SSF55486">
    <property type="entry name" value="Metalloproteases ('zincins'), catalytic domain"/>
    <property type="match status" value="1"/>
</dbReference>
<evidence type="ECO:0000256" key="4">
    <source>
        <dbReference type="ARBA" id="ARBA00022801"/>
    </source>
</evidence>
<gene>
    <name evidence="13" type="primary">Aste57867_13674</name>
    <name evidence="12" type="ORF">As57867_013624</name>
    <name evidence="13" type="ORF">ASTE57867_13674</name>
</gene>
<evidence type="ECO:0000313" key="14">
    <source>
        <dbReference type="Proteomes" id="UP000332933"/>
    </source>
</evidence>
<name>A0A485KZ97_9STRA</name>
<evidence type="ECO:0000256" key="9">
    <source>
        <dbReference type="RuleBase" id="RU003435"/>
    </source>
</evidence>
<protein>
    <recommendedName>
        <fullName evidence="8">oligopeptidase A</fullName>
        <ecNumber evidence="8">3.4.24.70</ecNumber>
    </recommendedName>
</protein>
<reference evidence="13 14" key="1">
    <citation type="submission" date="2019-03" db="EMBL/GenBank/DDBJ databases">
        <authorList>
            <person name="Gaulin E."/>
            <person name="Dumas B."/>
        </authorList>
    </citation>
    <scope>NUCLEOTIDE SEQUENCE [LARGE SCALE GENOMIC DNA]</scope>
    <source>
        <strain evidence="13">CBS 568.67</strain>
    </source>
</reference>
<keyword evidence="2 9" id="KW-0645">Protease</keyword>
<dbReference type="Pfam" id="PF01432">
    <property type="entry name" value="Peptidase_M3"/>
    <property type="match status" value="1"/>
</dbReference>
<dbReference type="PANTHER" id="PTHR11804:SF83">
    <property type="entry name" value="LD37516P"/>
    <property type="match status" value="1"/>
</dbReference>
<evidence type="ECO:0000259" key="11">
    <source>
        <dbReference type="Pfam" id="PF19310"/>
    </source>
</evidence>
<dbReference type="InterPro" id="IPR045666">
    <property type="entry name" value="OpdA_N"/>
</dbReference>
<comment type="cofactor">
    <cofactor evidence="9">
        <name>Zn(2+)</name>
        <dbReference type="ChEBI" id="CHEBI:29105"/>
    </cofactor>
    <text evidence="9">Binds 1 zinc ion.</text>
</comment>
<dbReference type="InterPro" id="IPR045090">
    <property type="entry name" value="Pept_M3A_M3B"/>
</dbReference>
<accession>A0A485KZ97</accession>